<organism evidence="1">
    <name type="scientific">Arion vulgaris</name>
    <dbReference type="NCBI Taxonomy" id="1028688"/>
    <lineage>
        <taxon>Eukaryota</taxon>
        <taxon>Metazoa</taxon>
        <taxon>Spiralia</taxon>
        <taxon>Lophotrochozoa</taxon>
        <taxon>Mollusca</taxon>
        <taxon>Gastropoda</taxon>
        <taxon>Heterobranchia</taxon>
        <taxon>Euthyneura</taxon>
        <taxon>Panpulmonata</taxon>
        <taxon>Eupulmonata</taxon>
        <taxon>Stylommatophora</taxon>
        <taxon>Helicina</taxon>
        <taxon>Arionoidea</taxon>
        <taxon>Arionidae</taxon>
        <taxon>Arion</taxon>
    </lineage>
</organism>
<name>A0A0B7ATV0_9EUPU</name>
<sequence>MVKCNVEEIVEDLQVSLRIEWFLATRLTTPWPPATYGRLAQMGNRKFMFNGGWFLYMFDRTL</sequence>
<protein>
    <submittedName>
        <fullName evidence="1">Uncharacterized protein</fullName>
    </submittedName>
</protein>
<dbReference type="EMBL" id="HACG01036551">
    <property type="protein sequence ID" value="CEK83416.1"/>
    <property type="molecule type" value="Transcribed_RNA"/>
</dbReference>
<dbReference type="AlphaFoldDB" id="A0A0B7ATV0"/>
<accession>A0A0B7ATV0</accession>
<evidence type="ECO:0000313" key="1">
    <source>
        <dbReference type="EMBL" id="CEK83416.1"/>
    </source>
</evidence>
<reference evidence="1" key="1">
    <citation type="submission" date="2014-12" db="EMBL/GenBank/DDBJ databases">
        <title>Insight into the proteome of Arion vulgaris.</title>
        <authorList>
            <person name="Aradska J."/>
            <person name="Bulat T."/>
            <person name="Smidak R."/>
            <person name="Sarate P."/>
            <person name="Gangsoo J."/>
            <person name="Sialana F."/>
            <person name="Bilban M."/>
            <person name="Lubec G."/>
        </authorList>
    </citation>
    <scope>NUCLEOTIDE SEQUENCE</scope>
    <source>
        <tissue evidence="1">Skin</tissue>
    </source>
</reference>
<proteinExistence type="predicted"/>
<gene>
    <name evidence="1" type="primary">ORF136878</name>
</gene>